<dbReference type="PANTHER" id="PTHR13457">
    <property type="entry name" value="BAP28"/>
    <property type="match status" value="1"/>
</dbReference>
<evidence type="ECO:0000256" key="2">
    <source>
        <dbReference type="ARBA" id="ARBA00010559"/>
    </source>
</evidence>
<name>A0A0A0AM12_CHAVO</name>
<accession>A0A0A0AM12</accession>
<reference evidence="12" key="1">
    <citation type="journal article" date="2014" name="Science">
        <title>Comparative genomics reveals insights into avian genome evolution and adaptation.</title>
        <authorList>
            <consortium name="Avian Genome Consortium"/>
            <person name="Zhang G."/>
            <person name="Li C."/>
            <person name="Li Q."/>
            <person name="Li B."/>
            <person name="Larkin D.M."/>
            <person name="Lee C."/>
            <person name="Storz J.F."/>
            <person name="Antunes A."/>
            <person name="Greenwold M.J."/>
            <person name="Meredith R.W."/>
            <person name="Odeen A."/>
            <person name="Cui J."/>
            <person name="Zhou Q."/>
            <person name="Xu L."/>
            <person name="Pan H."/>
            <person name="Wang Z."/>
            <person name="Jin L."/>
            <person name="Zhang P."/>
            <person name="Hu H."/>
            <person name="Yang W."/>
            <person name="Hu J."/>
            <person name="Xiao J."/>
            <person name="Yang Z."/>
            <person name="Liu Y."/>
            <person name="Xie Q."/>
            <person name="Yu H."/>
            <person name="Lian J."/>
            <person name="Wen P."/>
            <person name="Zhang F."/>
            <person name="Li H."/>
            <person name="Zeng Y."/>
            <person name="Xiong Z."/>
            <person name="Liu S."/>
            <person name="Zhou L."/>
            <person name="Huang Z."/>
            <person name="An N."/>
            <person name="Wang J."/>
            <person name="Zheng Q."/>
            <person name="Xiong Y."/>
            <person name="Wang G."/>
            <person name="Wang B."/>
            <person name="Wang J."/>
            <person name="Fan Y."/>
            <person name="da Fonseca R.R."/>
            <person name="Alfaro-Nunez A."/>
            <person name="Schubert M."/>
            <person name="Orlando L."/>
            <person name="Mourier T."/>
            <person name="Howard J.T."/>
            <person name="Ganapathy G."/>
            <person name="Pfenning A."/>
            <person name="Whitney O."/>
            <person name="Rivas M.V."/>
            <person name="Hara E."/>
            <person name="Smith J."/>
            <person name="Farre M."/>
            <person name="Narayan J."/>
            <person name="Slavov G."/>
            <person name="Romanov M.N."/>
            <person name="Borges R."/>
            <person name="Machado J.P."/>
            <person name="Khan I."/>
            <person name="Springer M.S."/>
            <person name="Gatesy J."/>
            <person name="Hoffmann F.G."/>
            <person name="Opazo J.C."/>
            <person name="Hastad O."/>
            <person name="Sawyer R.H."/>
            <person name="Kim H."/>
            <person name="Kim K.W."/>
            <person name="Kim H.J."/>
            <person name="Cho S."/>
            <person name="Li N."/>
            <person name="Huang Y."/>
            <person name="Bruford M.W."/>
            <person name="Zhan X."/>
            <person name="Dixon A."/>
            <person name="Bertelsen M.F."/>
            <person name="Derryberry E."/>
            <person name="Warren W."/>
            <person name="Wilson R.K."/>
            <person name="Li S."/>
            <person name="Ray D.A."/>
            <person name="Green R.E."/>
            <person name="O'Brien S.J."/>
            <person name="Griffin D."/>
            <person name="Johnson W.E."/>
            <person name="Haussler D."/>
            <person name="Ryder O.A."/>
            <person name="Willerslev E."/>
            <person name="Graves G.R."/>
            <person name="Alstrom P."/>
            <person name="Fjeldsa J."/>
            <person name="Mindell D.P."/>
            <person name="Edwards S.V."/>
            <person name="Braun E.L."/>
            <person name="Rahbek C."/>
            <person name="Burt D.W."/>
            <person name="Houde P."/>
            <person name="Zhang Y."/>
            <person name="Yang H."/>
            <person name="Wang J."/>
            <person name="Jarvis E.D."/>
            <person name="Gilbert M.T."/>
            <person name="Wang J."/>
        </authorList>
    </citation>
    <scope>NUCLEOTIDE SEQUENCE [LARGE SCALE GENOMIC DNA]</scope>
</reference>
<dbReference type="GO" id="GO:0030515">
    <property type="term" value="F:snoRNA binding"/>
    <property type="evidence" value="ECO:0007669"/>
    <property type="project" value="TreeGrafter"/>
</dbReference>
<dbReference type="STRING" id="50402.A0A0A0AM12"/>
<evidence type="ECO:0000259" key="10">
    <source>
        <dbReference type="SMART" id="SM01036"/>
    </source>
</evidence>
<evidence type="ECO:0000256" key="5">
    <source>
        <dbReference type="ARBA" id="ARBA00023242"/>
    </source>
</evidence>
<keyword evidence="4 7" id="KW-0698">rRNA processing</keyword>
<dbReference type="GO" id="GO:0032040">
    <property type="term" value="C:small-subunit processome"/>
    <property type="evidence" value="ECO:0007669"/>
    <property type="project" value="TreeGrafter"/>
</dbReference>
<comment type="similarity">
    <text evidence="2 7">Belongs to the HEATR1/UTP10 family.</text>
</comment>
<feature type="region of interest" description="Disordered" evidence="9">
    <location>
        <begin position="1169"/>
        <end position="1199"/>
    </location>
</feature>
<dbReference type="InterPro" id="IPR040191">
    <property type="entry name" value="UTP10"/>
</dbReference>
<dbReference type="Pfam" id="PF12397">
    <property type="entry name" value="U3snoRNP10"/>
    <property type="match status" value="1"/>
</dbReference>
<dbReference type="Pfam" id="PF23243">
    <property type="entry name" value="HEAT_HEATR1"/>
    <property type="match status" value="1"/>
</dbReference>
<dbReference type="InterPro" id="IPR012954">
    <property type="entry name" value="BP28_C_dom"/>
</dbReference>
<dbReference type="InterPro" id="IPR056473">
    <property type="entry name" value="HEAT_Utp10/HEAT1"/>
</dbReference>
<evidence type="ECO:0000256" key="3">
    <source>
        <dbReference type="ARBA" id="ARBA00022517"/>
    </source>
</evidence>
<dbReference type="InterPro" id="IPR016024">
    <property type="entry name" value="ARM-type_fold"/>
</dbReference>
<feature type="non-terminal residue" evidence="11">
    <location>
        <position position="1"/>
    </location>
</feature>
<dbReference type="EMBL" id="KL871945">
    <property type="protein sequence ID" value="KGL94055.1"/>
    <property type="molecule type" value="Genomic_DNA"/>
</dbReference>
<dbReference type="Gene3D" id="1.25.10.10">
    <property type="entry name" value="Leucine-rich Repeat Variant"/>
    <property type="match status" value="3"/>
</dbReference>
<keyword evidence="3 7" id="KW-0690">Ribosome biogenesis</keyword>
<dbReference type="GO" id="GO:0000462">
    <property type="term" value="P:maturation of SSU-rRNA from tricistronic rRNA transcript (SSU-rRNA, 5.8S rRNA, LSU-rRNA)"/>
    <property type="evidence" value="ECO:0007669"/>
    <property type="project" value="TreeGrafter"/>
</dbReference>
<dbReference type="GO" id="GO:0034455">
    <property type="term" value="C:t-UTP complex"/>
    <property type="evidence" value="ECO:0007669"/>
    <property type="project" value="TreeGrafter"/>
</dbReference>
<organism evidence="11 12">
    <name type="scientific">Charadrius vociferus</name>
    <name type="common">Killdeer</name>
    <name type="synonym">Aegialitis vocifera</name>
    <dbReference type="NCBI Taxonomy" id="50402"/>
    <lineage>
        <taxon>Eukaryota</taxon>
        <taxon>Metazoa</taxon>
        <taxon>Chordata</taxon>
        <taxon>Craniata</taxon>
        <taxon>Vertebrata</taxon>
        <taxon>Euteleostomi</taxon>
        <taxon>Archelosauria</taxon>
        <taxon>Archosauria</taxon>
        <taxon>Dinosauria</taxon>
        <taxon>Saurischia</taxon>
        <taxon>Theropoda</taxon>
        <taxon>Coelurosauria</taxon>
        <taxon>Aves</taxon>
        <taxon>Neognathae</taxon>
        <taxon>Neoaves</taxon>
        <taxon>Charadriiformes</taxon>
        <taxon>Charadriidae</taxon>
        <taxon>Charadrius</taxon>
    </lineage>
</organism>
<evidence type="ECO:0000256" key="4">
    <source>
        <dbReference type="ARBA" id="ARBA00022552"/>
    </source>
</evidence>
<dbReference type="SUPFAM" id="SSF48371">
    <property type="entry name" value="ARM repeat"/>
    <property type="match status" value="2"/>
</dbReference>
<comment type="subcellular location">
    <subcellularLocation>
        <location evidence="1 7">Nucleus</location>
        <location evidence="1 7">Nucleolus</location>
    </subcellularLocation>
</comment>
<protein>
    <recommendedName>
        <fullName evidence="7">HEAT repeat-containing protein 1</fullName>
    </recommendedName>
</protein>
<evidence type="ECO:0000313" key="11">
    <source>
        <dbReference type="EMBL" id="KGL94055.1"/>
    </source>
</evidence>
<dbReference type="GO" id="GO:0030686">
    <property type="term" value="C:90S preribosome"/>
    <property type="evidence" value="ECO:0007669"/>
    <property type="project" value="TreeGrafter"/>
</dbReference>
<gene>
    <name evidence="11" type="ORF">N301_10592</name>
</gene>
<keyword evidence="8" id="KW-0175">Coiled coil</keyword>
<dbReference type="InterPro" id="IPR022125">
    <property type="entry name" value="U3snoRNP10_N"/>
</dbReference>
<feature type="non-terminal residue" evidence="11">
    <location>
        <position position="2127"/>
    </location>
</feature>
<evidence type="ECO:0000256" key="6">
    <source>
        <dbReference type="ARBA" id="ARBA00023274"/>
    </source>
</evidence>
<proteinExistence type="inferred from homology"/>
<evidence type="ECO:0000256" key="9">
    <source>
        <dbReference type="SAM" id="MobiDB-lite"/>
    </source>
</evidence>
<dbReference type="Proteomes" id="UP000053858">
    <property type="component" value="Unassembled WGS sequence"/>
</dbReference>
<dbReference type="GO" id="GO:0045943">
    <property type="term" value="P:positive regulation of transcription by RNA polymerase I"/>
    <property type="evidence" value="ECO:0007669"/>
    <property type="project" value="TreeGrafter"/>
</dbReference>
<evidence type="ECO:0000256" key="8">
    <source>
        <dbReference type="SAM" id="Coils"/>
    </source>
</evidence>
<dbReference type="Pfam" id="PF08146">
    <property type="entry name" value="BP28CT"/>
    <property type="match status" value="1"/>
</dbReference>
<dbReference type="InterPro" id="IPR011989">
    <property type="entry name" value="ARM-like"/>
</dbReference>
<dbReference type="SMART" id="SM01036">
    <property type="entry name" value="BP28CT"/>
    <property type="match status" value="1"/>
</dbReference>
<evidence type="ECO:0000313" key="12">
    <source>
        <dbReference type="Proteomes" id="UP000053858"/>
    </source>
</evidence>
<evidence type="ECO:0000256" key="1">
    <source>
        <dbReference type="ARBA" id="ARBA00004604"/>
    </source>
</evidence>
<feature type="coiled-coil region" evidence="8">
    <location>
        <begin position="2094"/>
        <end position="2121"/>
    </location>
</feature>
<sequence length="2127" mass="241801">PQNDPSLLNRSEVASLLFSSKEAAAIDRDTFFAIGCTGLEELMGIDPSFEVFQSTLFSSMSKGLERSVQSKAVNQQLNKNISLFLIHLSPYFMLKPAQKCLEWLIHRFHIHLYNQDSLIGCVLPYHETNLFARVIQLLNIKSPTHKWHWMDPIRKPGVPLARGTVITHCYKDLDFMDFICRLVAKSVKVFSECPGNASQLRVLLVFYASTIVSALGAAEKITDTIVSKLLPYIQKGLKSSVQDYRAATYMIICQMTVKVTVETSLVHSLMLQISKTLCKVPSLVRDGVACLNLLLQTQKGDKLGKKPFNYLCKTPELVAILQSLSAEYDISPLLRYLLPHLVCAVMKSDMEEQEESEETENQIYIQHLEAIIQSVPLEKDLDHLLASKFLEEFVSCGTEIESNPTKMAALNQKMLPLIRLLERKYPKALDTVLEKHLEDCTDEADQNLFHQFISLSLSCGKYKFLEDSDTYLLLSLNHPQPAVRILALQHLKDIIETSKEGFDQSFVEEAIFGRLKDDNRDVVMSALSSLEIFRNQVNPEAVVSSLLNIFQRADLSKDGKWYKVLEQAIKILAKEEILKEKKELLDEAVMRLLPFMVITNANSKSLDCKMAVCLSESDLCSLHPLLKGWPEDLEEAIKSSKSADFIGVANKKMILLFSKNMTSGDPSLLLQMVDDLILIAETESDSVRQKVTTHIIGSVLVQCCCNTQMKESYFSVAIRVFCFLDKKIKSLRACDPAEEYPLNWSVETAEETLLPNDLLTAYIEKLNCDQTAHAEESAMFLFLLKNFINGLKPPLSFSKEETWWNPESLNQDSQDYLHLLLGLFDLLVCGASEGSNAVQYRALMNLLLKVHLKDSEILFKFLSILWTYSYNLSNHLNYEVSAMLQTQALYIGYALLESQTYQKKKQLLLPSSPVVISLLINLGSPVSEVRRAALNCLHSLRGIKESLFHPVLQHLEQKTEEIVSDPKYITQIMESLFEELETQPKQKSQKKKLSEALETILDCVQNPIFPSYIARNLMKILHEVHGEMILSHLLPVLDRLLEKVFKKPEAMLKDEVVLLHLILGKFNEYSATLLCKNQQSLDLFIKSLHAAKKICEEIPPFQITALGQITKPFFAAVSDGMVQEKLLKVLFDLLLNCKNPLCAQTISSVFKGISVYAEQIVRELEPPEKNKSLATVQQTRRQKMQQQRKPQDAESAPETSHFSWQRVMLILELLQHKKKLRHPQALVPVLFNLLSRCLEPMASEEENMEYTKQLILNCLLNICQKLSSDGSKIPADILDKEKFNVELIVQCIRISKMPQTHHHALLLLGAVAGMFPDKVLHNIMPIFTFMGANVLRLDDTYTFQVINKTVQMVIPALIQAEDSDLSESSGTVEEVVIKIIRVFVDALPHVPEHRRLPILAQLITTVGGDRFLWVLLVLLFEQYVTKTVTATSSTDKDAVLEADTEFWISICCEFNVQSQFQSMMKIIQYLTELPENKEDDPGPKKSRTCKTKLKNQDGQLFNVESHSDKQLRHFKYLSVSFMSQLLSSQSFVKKIVECEETEELQKLEQRLLEEVLHYINTVASSVEGNVDKPTAKFWRVLLNKSYDMLDKVNALLPTETFIPVIRGLLTNQLPSVRRKAMDLLNNKVQQRTRWQKSQILQLLELVPELIAIVQCKRKEEEEEQAINRQTALYSLKLLCKGFGTENPVPFVPVLKTAIDLISSEKEEKNVMGSALLCIAEVTCTLKAQAIPQLPRLMPALLKTLKSKKELVSNEIYLLSAVTALLKVAETLPHFLSPYLLDCLLQVVRLEKIAVEFGPSSQISLRVTSLKTILATRLAPRILLPAVTKCYSEVANTRKNCLGPLMNILKEHIVGMEKEHLISHQSELTAFFMKALDFRTEHAEDDLEEVGKTEACIIDCLISMVMKLSEASFRPLFFKLFDWSKTESTLKDRLLTFHRIADRIADKLKGLFTLFAGHLVKPFADTLNQVNISKTDEAFFDSDNSTEKSCLLLQFTMDCLHKLFLFDTQKFLSKERAETLMMPLVDQLENTLGGDEKLQERDDSLWKPLNYHILLKMRHTSPKVRFAALLALVEVAQKLKENYLVLLPESIPFLAELMEDECEEVEQQCQKTIQQLEVILGEPLQSYF</sequence>
<comment type="function">
    <text evidence="7">Involved in nucleolar processing of pre-18S ribosomal RNA.</text>
</comment>
<dbReference type="PANTHER" id="PTHR13457:SF1">
    <property type="entry name" value="HEAT REPEAT-CONTAINING PROTEIN 1"/>
    <property type="match status" value="1"/>
</dbReference>
<keyword evidence="12" id="KW-1185">Reference proteome</keyword>
<keyword evidence="6 7" id="KW-0687">Ribonucleoprotein</keyword>
<keyword evidence="5 7" id="KW-0539">Nucleus</keyword>
<feature type="domain" description="BP28 C-terminal" evidence="10">
    <location>
        <begin position="1857"/>
        <end position="2010"/>
    </location>
</feature>
<evidence type="ECO:0000256" key="7">
    <source>
        <dbReference type="RuleBase" id="RU367065"/>
    </source>
</evidence>